<feature type="compositionally biased region" description="Basic and acidic residues" evidence="3">
    <location>
        <begin position="535"/>
        <end position="576"/>
    </location>
</feature>
<gene>
    <name evidence="5" type="ORF">PFISCL1PPCAC_27108</name>
</gene>
<feature type="compositionally biased region" description="Basic and acidic residues" evidence="3">
    <location>
        <begin position="393"/>
        <end position="410"/>
    </location>
</feature>
<feature type="compositionally biased region" description="Basic and acidic residues" evidence="3">
    <location>
        <begin position="653"/>
        <end position="678"/>
    </location>
</feature>
<feature type="compositionally biased region" description="Low complexity" evidence="3">
    <location>
        <begin position="1"/>
        <end position="14"/>
    </location>
</feature>
<evidence type="ECO:0000256" key="1">
    <source>
        <dbReference type="ARBA" id="ARBA00023015"/>
    </source>
</evidence>
<dbReference type="GO" id="GO:0009653">
    <property type="term" value="P:anatomical structure morphogenesis"/>
    <property type="evidence" value="ECO:0007669"/>
    <property type="project" value="TreeGrafter"/>
</dbReference>
<feature type="domain" description="MH2" evidence="4">
    <location>
        <begin position="1395"/>
        <end position="1620"/>
    </location>
</feature>
<dbReference type="PANTHER" id="PTHR13703:SF62">
    <property type="entry name" value="SMAD PROTEIN DAF-3"/>
    <property type="match status" value="1"/>
</dbReference>
<feature type="compositionally biased region" description="Low complexity" evidence="3">
    <location>
        <begin position="497"/>
        <end position="513"/>
    </location>
</feature>
<dbReference type="GO" id="GO:0071144">
    <property type="term" value="C:heteromeric SMAD protein complex"/>
    <property type="evidence" value="ECO:0007669"/>
    <property type="project" value="TreeGrafter"/>
</dbReference>
<feature type="region of interest" description="Disordered" evidence="3">
    <location>
        <begin position="347"/>
        <end position="678"/>
    </location>
</feature>
<dbReference type="GO" id="GO:0060395">
    <property type="term" value="P:SMAD protein signal transduction"/>
    <property type="evidence" value="ECO:0007669"/>
    <property type="project" value="TreeGrafter"/>
</dbReference>
<keyword evidence="1" id="KW-0805">Transcription regulation</keyword>
<evidence type="ECO:0000256" key="2">
    <source>
        <dbReference type="ARBA" id="ARBA00023163"/>
    </source>
</evidence>
<evidence type="ECO:0000313" key="6">
    <source>
        <dbReference type="Proteomes" id="UP001432322"/>
    </source>
</evidence>
<feature type="compositionally biased region" description="Polar residues" evidence="3">
    <location>
        <begin position="353"/>
        <end position="363"/>
    </location>
</feature>
<feature type="compositionally biased region" description="Basic and acidic residues" evidence="3">
    <location>
        <begin position="617"/>
        <end position="627"/>
    </location>
</feature>
<dbReference type="InterPro" id="IPR001132">
    <property type="entry name" value="SMAD_dom_Dwarfin-type"/>
</dbReference>
<feature type="region of interest" description="Disordered" evidence="3">
    <location>
        <begin position="820"/>
        <end position="842"/>
    </location>
</feature>
<sequence length="1629" mass="187327">AAAAAAPHPQQQPQTLLEQMLSTGSQQQQQQMQQPAQQMQHGARDPTPVSRMRTKRGLGINHAFYTGPLQGAAVPTTQQHQMQQEPMQPSMQHSMQQPQQTPPEMQQLQQLHQATHPPIQQNMQPQPTQAQMLQHLQQLQMQQALHQQSHMQQMKMQQSLHPQMQVQPPPSQILQQQQLVHQSLQQVQPPQPQILQPLHQMQQQPLPQPIQQPQPQTQPTQPLMLPSVQQMQQPLQQPMQQMQQPQPQVQYPVAITSPPPQKLRRKEDAPHPLTEPLSQPPQYPVQLQQQYESQYVQQQPAMQQLQQPTSVADEQWKAQMLEYQAMQAAMKERAAAEAKLQREQAAAAAAASVQHSPSMQQPPLVSPGNEPAMRHLRLDDEDDEDVEDEDTIEAERLHREKMARMKAEKRAIKKAKRAAVREAEAKNEQQGSSQQPPESSNAPWTSSKPVPVDDPSSFGFYNAQPPIGGTPSGIPEAFAPRRLWERKTDEEGDDSDPGSSTSSQSNGESGSTTRRNSDGTVAPVVYGSVSIPITDENRERIHKMMEEEEKRRNLDAERNNMEEMRESSLERKDSAARRRRMPQFDPLQLLSDDGVSIFIRPRGPTDDPAPFPLDKPCSSKDIERREEEDIAFDEYAEREGSKVKHVMPQWKQEQIHAEKMAKQREEKERRRAERKKRMEEEGIVVDEEMMIKRDQERIKRNIQWAKKEEEKREQMKGKVLYVPREPPSQTVAEEIGRTLYNMDYRLKTSGHNSRRDTSPYFLHPRPSDMEKYNLKVPHGPNNGFGYINTQCVTDEQVTPQDIQTMLRRLPGLKKELIEDEKGSNGMSMDESTSPCEKKMDSSRRFSVEYDDKDQLKEGQIQRNVLQRHDQTFGISRMKIETERSKRKANNMGVKQEEEDMDFEQDDPDYDAQNIGRRRRILEKMELAQKAEKAERARLAQQAAELNFQEHGKATVWNAHYANERDQATYDCKQKWDGIGPVDGTVVPETGSGTYGSKGPHKVPSQKIKKLAWSLQQVVQMLDKVTKNQEVTSAQYMLACQHYACMIQKTPGAHSKDPAQKRLADAAMAQIIEMGGGMMTYQQLDPYDISKLFSNHLQNQVEKNAERSVYKTADPVFEVEIVDEISKVLADIKGTDAEGLFSRKEIDRALRARQDIIDGKKNIVDKELMEVDEIKSPTTTLYENHRKEKRRVEGQSEKIDIHDAKGLQSMEWENGELTEDDPLQPVLENAFTASHLNDILHSPSEYMKTFRSKYFSEDVPLEWQQEEDEEMRYVVPPAEGNEEYLPFDGKEREFDHPTCTGEEPPPIKRLCECDEASKKEECSWGKHHHYPPGATREMIDASFILYRYRIDRKEKKGVKGELFNFAKQFNCPKVCMSRLSDMEPHAARNLPPNYSWCAVNYYERDIRQGVMKQVTSPNYFIDGGFEWKDDLRYSVGILTNNAAIDDGDVATVRRRIGGGVRISVKEDGAVWVRVLSRYPIFISSTFLDRQAGRVGGDAVHKVYPGGAIQCFDLIRARRTILQMYDYQWEANKVAQNIKKLRDLPHPLNHFNRRELRSISRIGSDDLQRHCVIKISFCKGWGPEYEYARPYELPCWVEVVVNRGCEFIDHIMHIRHQIYAMSDQDSSDYND</sequence>
<name>A0AAV5WXG8_9BILA</name>
<dbReference type="PROSITE" id="PS51076">
    <property type="entry name" value="MH2"/>
    <property type="match status" value="1"/>
</dbReference>
<dbReference type="GO" id="GO:0000981">
    <property type="term" value="F:DNA-binding transcription factor activity, RNA polymerase II-specific"/>
    <property type="evidence" value="ECO:0007669"/>
    <property type="project" value="TreeGrafter"/>
</dbReference>
<dbReference type="GO" id="GO:0000978">
    <property type="term" value="F:RNA polymerase II cis-regulatory region sequence-specific DNA binding"/>
    <property type="evidence" value="ECO:0007669"/>
    <property type="project" value="TreeGrafter"/>
</dbReference>
<feature type="compositionally biased region" description="Low complexity" evidence="3">
    <location>
        <begin position="428"/>
        <end position="457"/>
    </location>
</feature>
<feature type="compositionally biased region" description="Low complexity" evidence="3">
    <location>
        <begin position="75"/>
        <end position="110"/>
    </location>
</feature>
<proteinExistence type="predicted"/>
<protein>
    <recommendedName>
        <fullName evidence="4">MH2 domain-containing protein</fullName>
    </recommendedName>
</protein>
<dbReference type="InterPro" id="IPR017855">
    <property type="entry name" value="SMAD-like_dom_sf"/>
</dbReference>
<dbReference type="GO" id="GO:0009791">
    <property type="term" value="P:post-embryonic development"/>
    <property type="evidence" value="ECO:0007669"/>
    <property type="project" value="UniProtKB-ARBA"/>
</dbReference>
<dbReference type="InterPro" id="IPR008984">
    <property type="entry name" value="SMAD_FHA_dom_sf"/>
</dbReference>
<reference evidence="5" key="1">
    <citation type="submission" date="2023-10" db="EMBL/GenBank/DDBJ databases">
        <title>Genome assembly of Pristionchus species.</title>
        <authorList>
            <person name="Yoshida K."/>
            <person name="Sommer R.J."/>
        </authorList>
    </citation>
    <scope>NUCLEOTIDE SEQUENCE</scope>
    <source>
        <strain evidence="5">RS5133</strain>
    </source>
</reference>
<dbReference type="SUPFAM" id="SSF49879">
    <property type="entry name" value="SMAD/FHA domain"/>
    <property type="match status" value="1"/>
</dbReference>
<dbReference type="GO" id="GO:0030154">
    <property type="term" value="P:cell differentiation"/>
    <property type="evidence" value="ECO:0007669"/>
    <property type="project" value="TreeGrafter"/>
</dbReference>
<dbReference type="GO" id="GO:0050793">
    <property type="term" value="P:regulation of developmental process"/>
    <property type="evidence" value="ECO:0007669"/>
    <property type="project" value="UniProtKB-ARBA"/>
</dbReference>
<feature type="compositionally biased region" description="Low complexity" evidence="3">
    <location>
        <begin position="172"/>
        <end position="205"/>
    </location>
</feature>
<dbReference type="PANTHER" id="PTHR13703">
    <property type="entry name" value="SMAD"/>
    <property type="match status" value="1"/>
</dbReference>
<feature type="compositionally biased region" description="Low complexity" evidence="3">
    <location>
        <begin position="213"/>
        <end position="253"/>
    </location>
</feature>
<feature type="compositionally biased region" description="Polar residues" evidence="3">
    <location>
        <begin position="824"/>
        <end position="834"/>
    </location>
</feature>
<feature type="compositionally biased region" description="Acidic residues" evidence="3">
    <location>
        <begin position="896"/>
        <end position="909"/>
    </location>
</feature>
<dbReference type="InterPro" id="IPR013790">
    <property type="entry name" value="Dwarfin"/>
</dbReference>
<dbReference type="Pfam" id="PF03166">
    <property type="entry name" value="MH2"/>
    <property type="match status" value="1"/>
</dbReference>
<dbReference type="EMBL" id="BTSY01000007">
    <property type="protein sequence ID" value="GMT35811.1"/>
    <property type="molecule type" value="Genomic_DNA"/>
</dbReference>
<feature type="region of interest" description="Disordered" evidence="3">
    <location>
        <begin position="882"/>
        <end position="910"/>
    </location>
</feature>
<organism evidence="5 6">
    <name type="scientific">Pristionchus fissidentatus</name>
    <dbReference type="NCBI Taxonomy" id="1538716"/>
    <lineage>
        <taxon>Eukaryota</taxon>
        <taxon>Metazoa</taxon>
        <taxon>Ecdysozoa</taxon>
        <taxon>Nematoda</taxon>
        <taxon>Chromadorea</taxon>
        <taxon>Rhabditida</taxon>
        <taxon>Rhabditina</taxon>
        <taxon>Diplogasteromorpha</taxon>
        <taxon>Diplogasteroidea</taxon>
        <taxon>Neodiplogasteridae</taxon>
        <taxon>Pristionchus</taxon>
    </lineage>
</organism>
<feature type="region of interest" description="Disordered" evidence="3">
    <location>
        <begin position="1"/>
        <end position="52"/>
    </location>
</feature>
<dbReference type="GO" id="GO:0051239">
    <property type="term" value="P:regulation of multicellular organismal process"/>
    <property type="evidence" value="ECO:0007669"/>
    <property type="project" value="UniProtKB-ARBA"/>
</dbReference>
<feature type="compositionally biased region" description="Acidic residues" evidence="3">
    <location>
        <begin position="379"/>
        <end position="392"/>
    </location>
</feature>
<feature type="non-terminal residue" evidence="5">
    <location>
        <position position="1"/>
    </location>
</feature>
<evidence type="ECO:0000256" key="3">
    <source>
        <dbReference type="SAM" id="MobiDB-lite"/>
    </source>
</evidence>
<comment type="caution">
    <text evidence="5">The sequence shown here is derived from an EMBL/GenBank/DDBJ whole genome shotgun (WGS) entry which is preliminary data.</text>
</comment>
<evidence type="ECO:0000259" key="4">
    <source>
        <dbReference type="PROSITE" id="PS51076"/>
    </source>
</evidence>
<evidence type="ECO:0000313" key="5">
    <source>
        <dbReference type="EMBL" id="GMT35811.1"/>
    </source>
</evidence>
<dbReference type="GO" id="GO:0030509">
    <property type="term" value="P:BMP signaling pathway"/>
    <property type="evidence" value="ECO:0007669"/>
    <property type="project" value="TreeGrafter"/>
</dbReference>
<feature type="compositionally biased region" description="Polar residues" evidence="3">
    <location>
        <begin position="15"/>
        <end position="25"/>
    </location>
</feature>
<dbReference type="Proteomes" id="UP001432322">
    <property type="component" value="Unassembled WGS sequence"/>
</dbReference>
<keyword evidence="6" id="KW-1185">Reference proteome</keyword>
<dbReference type="Gene3D" id="2.60.200.10">
    <property type="match status" value="1"/>
</dbReference>
<keyword evidence="2" id="KW-0804">Transcription</keyword>
<feature type="region of interest" description="Disordered" evidence="3">
    <location>
        <begin position="75"/>
        <end position="281"/>
    </location>
</feature>
<accession>A0AAV5WXG8</accession>
<feature type="compositionally biased region" description="Low complexity" evidence="3">
    <location>
        <begin position="26"/>
        <end position="40"/>
    </location>
</feature>
<dbReference type="SMART" id="SM00524">
    <property type="entry name" value="DWB"/>
    <property type="match status" value="1"/>
</dbReference>
<dbReference type="GO" id="GO:0070411">
    <property type="term" value="F:I-SMAD binding"/>
    <property type="evidence" value="ECO:0007669"/>
    <property type="project" value="TreeGrafter"/>
</dbReference>
<feature type="compositionally biased region" description="Low complexity" evidence="3">
    <location>
        <begin position="117"/>
        <end position="161"/>
    </location>
</feature>